<sequence>MDLSGLVIDRIRMEQQQFTAPLSYTPGNTHYTSVNNALGTENKDAAGPILQLRSFRVPCQPSSRKTSDHSPNR</sequence>
<accession>A0A0B7K1S2</accession>
<organism evidence="1">
    <name type="scientific">Bionectria ochroleuca</name>
    <name type="common">Gliocladium roseum</name>
    <dbReference type="NCBI Taxonomy" id="29856"/>
    <lineage>
        <taxon>Eukaryota</taxon>
        <taxon>Fungi</taxon>
        <taxon>Dikarya</taxon>
        <taxon>Ascomycota</taxon>
        <taxon>Pezizomycotina</taxon>
        <taxon>Sordariomycetes</taxon>
        <taxon>Hypocreomycetidae</taxon>
        <taxon>Hypocreales</taxon>
        <taxon>Bionectriaceae</taxon>
        <taxon>Clonostachys</taxon>
    </lineage>
</organism>
<evidence type="ECO:0000313" key="1">
    <source>
        <dbReference type="EMBL" id="CEO48850.1"/>
    </source>
</evidence>
<dbReference type="EMBL" id="CDPU01000012">
    <property type="protein sequence ID" value="CEO48850.1"/>
    <property type="molecule type" value="Genomic_DNA"/>
</dbReference>
<reference evidence="1" key="1">
    <citation type="submission" date="2015-01" db="EMBL/GenBank/DDBJ databases">
        <authorList>
            <person name="Durling Mikael"/>
        </authorList>
    </citation>
    <scope>NUCLEOTIDE SEQUENCE</scope>
</reference>
<protein>
    <submittedName>
        <fullName evidence="1">Uncharacterized protein</fullName>
    </submittedName>
</protein>
<gene>
    <name evidence="1" type="ORF">BN869_000004907_1</name>
</gene>
<name>A0A0B7K1S2_BIOOC</name>
<proteinExistence type="predicted"/>
<dbReference type="AlphaFoldDB" id="A0A0B7K1S2"/>
<feature type="non-terminal residue" evidence="1">
    <location>
        <position position="73"/>
    </location>
</feature>